<dbReference type="InterPro" id="IPR006363">
    <property type="entry name" value="Cbl_synth_CobJ/CibH_dom"/>
</dbReference>
<dbReference type="InterPro" id="IPR035996">
    <property type="entry name" value="4pyrrol_Methylase_sf"/>
</dbReference>
<accession>A0ABD4TMZ2</accession>
<dbReference type="GO" id="GO:0032259">
    <property type="term" value="P:methylation"/>
    <property type="evidence" value="ECO:0007669"/>
    <property type="project" value="UniProtKB-KW"/>
</dbReference>
<sequence>MQSEGKQTGLLSIVSTGPGNIQQLTPAALKAIAKAEYVIGNNVYIDLIRPLIEGKEVVKSPMGEEVNRAQLALDLAEKHRVAMVSGGDAGVYGMAGIVIEVAERTGSTVAIEVIPGVTAATAAASCIGSPLSGDYVTLSLSDLLTPWEVIGMRLDHASAMGVPLAIYNPRSRGRPHNLDTALAIISKHREDETPVAVVKNAYRPGEERHIMTLDELKADTSIVDMHSIVIIGGLESRIWKVGDDVRGIITPRGYHRKYVY</sequence>
<proteinExistence type="predicted"/>
<feature type="domain" description="Tetrapyrrole methylase" evidence="6">
    <location>
        <begin position="11"/>
        <end position="216"/>
    </location>
</feature>
<dbReference type="EMBL" id="VOTZ01000020">
    <property type="protein sequence ID" value="MCQ1539133.1"/>
    <property type="molecule type" value="Genomic_DNA"/>
</dbReference>
<dbReference type="Proteomes" id="UP001524383">
    <property type="component" value="Unassembled WGS sequence"/>
</dbReference>
<dbReference type="Gene3D" id="3.40.1010.10">
    <property type="entry name" value="Cobalt-precorrin-4 Transmethylase, Domain 1"/>
    <property type="match status" value="1"/>
</dbReference>
<dbReference type="CDD" id="cd11646">
    <property type="entry name" value="Precorrin_3B_C17_MT"/>
    <property type="match status" value="1"/>
</dbReference>
<gene>
    <name evidence="7" type="primary">cobJ</name>
    <name evidence="7" type="ORF">FTO68_09095</name>
</gene>
<protein>
    <submittedName>
        <fullName evidence="7">Precorrin-3B C(17)-methyltransferase</fullName>
        <ecNumber evidence="7">2.1.1.131</ecNumber>
    </submittedName>
</protein>
<dbReference type="InterPro" id="IPR014776">
    <property type="entry name" value="4pyrrole_Mease_sub2"/>
</dbReference>
<keyword evidence="2" id="KW-0169">Cobalamin biosynthesis</keyword>
<keyword evidence="3 7" id="KW-0489">Methyltransferase</keyword>
<keyword evidence="8" id="KW-1185">Reference proteome</keyword>
<dbReference type="InterPro" id="IPR014777">
    <property type="entry name" value="4pyrrole_Mease_sub1"/>
</dbReference>
<dbReference type="Pfam" id="PF00590">
    <property type="entry name" value="TP_methylase"/>
    <property type="match status" value="1"/>
</dbReference>
<evidence type="ECO:0000256" key="4">
    <source>
        <dbReference type="ARBA" id="ARBA00022679"/>
    </source>
</evidence>
<evidence type="ECO:0000256" key="1">
    <source>
        <dbReference type="ARBA" id="ARBA00004953"/>
    </source>
</evidence>
<dbReference type="NCBIfam" id="TIGR01466">
    <property type="entry name" value="cobJ_cbiH"/>
    <property type="match status" value="1"/>
</dbReference>
<comment type="caution">
    <text evidence="7">The sequence shown here is derived from an EMBL/GenBank/DDBJ whole genome shotgun (WGS) entry which is preliminary data.</text>
</comment>
<evidence type="ECO:0000256" key="5">
    <source>
        <dbReference type="ARBA" id="ARBA00022691"/>
    </source>
</evidence>
<dbReference type="RefSeq" id="WP_255333096.1">
    <property type="nucleotide sequence ID" value="NZ_VOTZ01000020.1"/>
</dbReference>
<keyword evidence="5" id="KW-0949">S-adenosyl-L-methionine</keyword>
<organism evidence="7 8">
    <name type="scientific">Methanocalculus taiwanensis</name>
    <dbReference type="NCBI Taxonomy" id="106207"/>
    <lineage>
        <taxon>Archaea</taxon>
        <taxon>Methanobacteriati</taxon>
        <taxon>Methanobacteriota</taxon>
        <taxon>Stenosarchaea group</taxon>
        <taxon>Methanomicrobia</taxon>
        <taxon>Methanomicrobiales</taxon>
        <taxon>Methanocalculaceae</taxon>
        <taxon>Methanocalculus</taxon>
    </lineage>
</organism>
<evidence type="ECO:0000256" key="3">
    <source>
        <dbReference type="ARBA" id="ARBA00022603"/>
    </source>
</evidence>
<evidence type="ECO:0000256" key="2">
    <source>
        <dbReference type="ARBA" id="ARBA00022573"/>
    </source>
</evidence>
<reference evidence="7 8" key="1">
    <citation type="submission" date="2019-08" db="EMBL/GenBank/DDBJ databases">
        <authorList>
            <person name="Chen S.-C."/>
            <person name="Lai M.-C."/>
            <person name="You Y.-T."/>
        </authorList>
    </citation>
    <scope>NUCLEOTIDE SEQUENCE [LARGE SCALE GENOMIC DNA]</scope>
    <source>
        <strain evidence="7 8">P2F9704a</strain>
    </source>
</reference>
<name>A0ABD4TMZ2_9EURY</name>
<dbReference type="EC" id="2.1.1.131" evidence="7"/>
<dbReference type="InterPro" id="IPR000878">
    <property type="entry name" value="4pyrrol_Mease"/>
</dbReference>
<evidence type="ECO:0000259" key="6">
    <source>
        <dbReference type="Pfam" id="PF00590"/>
    </source>
</evidence>
<dbReference type="PANTHER" id="PTHR47036:SF1">
    <property type="entry name" value="COBALT-FACTOR III C(17)-METHYLTRANSFERASE-RELATED"/>
    <property type="match status" value="1"/>
</dbReference>
<dbReference type="GO" id="GO:0030789">
    <property type="term" value="F:precorrin-3B C17-methyltransferase activity"/>
    <property type="evidence" value="ECO:0007669"/>
    <property type="project" value="UniProtKB-EC"/>
</dbReference>
<keyword evidence="4 7" id="KW-0808">Transferase</keyword>
<dbReference type="SUPFAM" id="SSF53790">
    <property type="entry name" value="Tetrapyrrole methylase"/>
    <property type="match status" value="1"/>
</dbReference>
<dbReference type="AlphaFoldDB" id="A0ABD4TMZ2"/>
<evidence type="ECO:0000313" key="8">
    <source>
        <dbReference type="Proteomes" id="UP001524383"/>
    </source>
</evidence>
<evidence type="ECO:0000313" key="7">
    <source>
        <dbReference type="EMBL" id="MCQ1539133.1"/>
    </source>
</evidence>
<dbReference type="PANTHER" id="PTHR47036">
    <property type="entry name" value="COBALT-FACTOR III C(17)-METHYLTRANSFERASE-RELATED"/>
    <property type="match status" value="1"/>
</dbReference>
<dbReference type="Gene3D" id="3.30.950.10">
    <property type="entry name" value="Methyltransferase, Cobalt-precorrin-4 Transmethylase, Domain 2"/>
    <property type="match status" value="1"/>
</dbReference>
<dbReference type="InterPro" id="IPR051810">
    <property type="entry name" value="Precorrin_MeTrfase"/>
</dbReference>
<comment type="pathway">
    <text evidence="1">Cofactor biosynthesis; adenosylcobalamin biosynthesis.</text>
</comment>
<dbReference type="GO" id="GO:0009236">
    <property type="term" value="P:cobalamin biosynthetic process"/>
    <property type="evidence" value="ECO:0007669"/>
    <property type="project" value="UniProtKB-KW"/>
</dbReference>